<comment type="similarity">
    <text evidence="3">Belongs to the cytochrome P450 family.</text>
</comment>
<dbReference type="InterPro" id="IPR050121">
    <property type="entry name" value="Cytochrome_P450_monoxygenase"/>
</dbReference>
<comment type="cofactor">
    <cofactor evidence="1 9">
        <name>heme</name>
        <dbReference type="ChEBI" id="CHEBI:30413"/>
    </cofactor>
</comment>
<dbReference type="PRINTS" id="PR00463">
    <property type="entry name" value="EP450I"/>
</dbReference>
<dbReference type="GeneID" id="59321513"/>
<accession>A0A8H5PK29</accession>
<reference evidence="11 12" key="1">
    <citation type="submission" date="2020-05" db="EMBL/GenBank/DDBJ databases">
        <title>Identification and distribution of gene clusters putatively required for synthesis of sphingolipid metabolism inhibitors in phylogenetically diverse species of the filamentous fungus Fusarium.</title>
        <authorList>
            <person name="Kim H.-S."/>
            <person name="Busman M."/>
            <person name="Brown D.W."/>
            <person name="Divon H."/>
            <person name="Uhlig S."/>
            <person name="Proctor R.H."/>
        </authorList>
    </citation>
    <scope>NUCLEOTIDE SEQUENCE [LARGE SCALE GENOMIC DNA]</scope>
    <source>
        <strain evidence="11 12">NRRL 66333</strain>
    </source>
</reference>
<keyword evidence="5 9" id="KW-0479">Metal-binding</keyword>
<evidence type="ECO:0000256" key="1">
    <source>
        <dbReference type="ARBA" id="ARBA00001971"/>
    </source>
</evidence>
<dbReference type="PRINTS" id="PR00385">
    <property type="entry name" value="P450"/>
</dbReference>
<dbReference type="AlphaFoldDB" id="A0A8H5PK29"/>
<proteinExistence type="inferred from homology"/>
<dbReference type="InterPro" id="IPR001128">
    <property type="entry name" value="Cyt_P450"/>
</dbReference>
<keyword evidence="10" id="KW-1133">Transmembrane helix</keyword>
<evidence type="ECO:0000256" key="4">
    <source>
        <dbReference type="ARBA" id="ARBA00022617"/>
    </source>
</evidence>
<evidence type="ECO:0000256" key="5">
    <source>
        <dbReference type="ARBA" id="ARBA00022723"/>
    </source>
</evidence>
<dbReference type="OrthoDB" id="1470350at2759"/>
<keyword evidence="7 9" id="KW-0408">Iron</keyword>
<dbReference type="RefSeq" id="XP_036536138.1">
    <property type="nucleotide sequence ID" value="XM_036686795.1"/>
</dbReference>
<dbReference type="InterPro" id="IPR036396">
    <property type="entry name" value="Cyt_P450_sf"/>
</dbReference>
<keyword evidence="12" id="KW-1185">Reference proteome</keyword>
<dbReference type="PANTHER" id="PTHR24305:SF162">
    <property type="entry name" value="P450, PUTATIVE (EUROFUNG)-RELATED"/>
    <property type="match status" value="1"/>
</dbReference>
<sequence>MAFTSPLSTWSLGQQLGLALVILALALVSVIIYGCFLHPLRHIPGPFLAKFCPLWIMRALHRMRFNSELQALHQQYGNVVRIGPNEVSFASLEAETAIYAKQEDGRFSKNGTFLTLFSDLVLNAPTLITIPNPVLHRKLHKVIQQAFTPQALARQEPIQKLHIAMAMSELGELAKSGGTVDIADTLETMFWEIIGDLAFGEPLMSGKRPTYESLKQLGKSTMPMVEALSFFLALPGIASVFGIARSLITALPFPSQLSKLVPSSKLRDCAERQDGREDFLTAIMGSEKQDLTLNADAFFSNAMGLTLAGYQTTATTLAATFYHILRYPEAYNRVCFEIRSTFASDEEITGARLARLPFLNACIRETLRLLPPANGKTAQRTAPSCTIDGVHIPAGTTVSADLYTIQRSPEYFADPSAFRPERWLDVAEDSEFKRDNRTAYRPFLIGSRACIGREMAQQSIRLIVGNLLWKYDFQLLDQGGFVWERDAGSSLIYTDYKVMLCWNPVISQGRWTHRIDEKTAVHAMEAKLPQVDWGPALRLLACRRKRLPTSRAAAATLAPREIFAVARKLIGFGHTGYMREALN</sequence>
<evidence type="ECO:0000256" key="10">
    <source>
        <dbReference type="SAM" id="Phobius"/>
    </source>
</evidence>
<dbReference type="Pfam" id="PF00067">
    <property type="entry name" value="p450"/>
    <property type="match status" value="1"/>
</dbReference>
<comment type="caution">
    <text evidence="11">The sequence shown here is derived from an EMBL/GenBank/DDBJ whole genome shotgun (WGS) entry which is preliminary data.</text>
</comment>
<evidence type="ECO:0000256" key="8">
    <source>
        <dbReference type="ARBA" id="ARBA00023033"/>
    </source>
</evidence>
<evidence type="ECO:0000313" key="12">
    <source>
        <dbReference type="Proteomes" id="UP000547976"/>
    </source>
</evidence>
<dbReference type="EMBL" id="JAAOAV010000114">
    <property type="protein sequence ID" value="KAF5597741.1"/>
    <property type="molecule type" value="Genomic_DNA"/>
</dbReference>
<protein>
    <submittedName>
        <fullName evidence="11">Cytochrome p450 3a19</fullName>
    </submittedName>
</protein>
<evidence type="ECO:0000256" key="2">
    <source>
        <dbReference type="ARBA" id="ARBA00005179"/>
    </source>
</evidence>
<gene>
    <name evidence="11" type="ORF">FSUBG_8391</name>
</gene>
<dbReference type="Gene3D" id="1.10.630.10">
    <property type="entry name" value="Cytochrome P450"/>
    <property type="match status" value="1"/>
</dbReference>
<feature type="transmembrane region" description="Helical" evidence="10">
    <location>
        <begin position="16"/>
        <end position="36"/>
    </location>
</feature>
<dbReference type="GO" id="GO:0020037">
    <property type="term" value="F:heme binding"/>
    <property type="evidence" value="ECO:0007669"/>
    <property type="project" value="InterPro"/>
</dbReference>
<keyword evidence="4 9" id="KW-0349">Heme</keyword>
<evidence type="ECO:0000256" key="9">
    <source>
        <dbReference type="PIRSR" id="PIRSR602401-1"/>
    </source>
</evidence>
<organism evidence="11 12">
    <name type="scientific">Gibberella subglutinans</name>
    <name type="common">Fusarium subglutinans</name>
    <dbReference type="NCBI Taxonomy" id="42677"/>
    <lineage>
        <taxon>Eukaryota</taxon>
        <taxon>Fungi</taxon>
        <taxon>Dikarya</taxon>
        <taxon>Ascomycota</taxon>
        <taxon>Pezizomycotina</taxon>
        <taxon>Sordariomycetes</taxon>
        <taxon>Hypocreomycetidae</taxon>
        <taxon>Hypocreales</taxon>
        <taxon>Nectriaceae</taxon>
        <taxon>Fusarium</taxon>
        <taxon>Fusarium fujikuroi species complex</taxon>
    </lineage>
</organism>
<keyword evidence="8" id="KW-0503">Monooxygenase</keyword>
<feature type="transmembrane region" description="Helical" evidence="10">
    <location>
        <begin position="227"/>
        <end position="248"/>
    </location>
</feature>
<evidence type="ECO:0000256" key="6">
    <source>
        <dbReference type="ARBA" id="ARBA00023002"/>
    </source>
</evidence>
<dbReference type="GO" id="GO:0004497">
    <property type="term" value="F:monooxygenase activity"/>
    <property type="evidence" value="ECO:0007669"/>
    <property type="project" value="UniProtKB-KW"/>
</dbReference>
<dbReference type="GO" id="GO:0005506">
    <property type="term" value="F:iron ion binding"/>
    <property type="evidence" value="ECO:0007669"/>
    <property type="project" value="InterPro"/>
</dbReference>
<dbReference type="SUPFAM" id="SSF48264">
    <property type="entry name" value="Cytochrome P450"/>
    <property type="match status" value="1"/>
</dbReference>
<keyword evidence="10" id="KW-0812">Transmembrane</keyword>
<feature type="binding site" description="axial binding residue" evidence="9">
    <location>
        <position position="450"/>
    </location>
    <ligand>
        <name>heme</name>
        <dbReference type="ChEBI" id="CHEBI:30413"/>
    </ligand>
    <ligandPart>
        <name>Fe</name>
        <dbReference type="ChEBI" id="CHEBI:18248"/>
    </ligandPart>
</feature>
<evidence type="ECO:0000256" key="7">
    <source>
        <dbReference type="ARBA" id="ARBA00023004"/>
    </source>
</evidence>
<keyword evidence="10" id="KW-0472">Membrane</keyword>
<evidence type="ECO:0000313" key="11">
    <source>
        <dbReference type="EMBL" id="KAF5597741.1"/>
    </source>
</evidence>
<dbReference type="Proteomes" id="UP000547976">
    <property type="component" value="Unassembled WGS sequence"/>
</dbReference>
<keyword evidence="6" id="KW-0560">Oxidoreductase</keyword>
<dbReference type="PANTHER" id="PTHR24305">
    <property type="entry name" value="CYTOCHROME P450"/>
    <property type="match status" value="1"/>
</dbReference>
<dbReference type="InterPro" id="IPR002401">
    <property type="entry name" value="Cyt_P450_E_grp-I"/>
</dbReference>
<evidence type="ECO:0000256" key="3">
    <source>
        <dbReference type="ARBA" id="ARBA00010617"/>
    </source>
</evidence>
<comment type="pathway">
    <text evidence="2">Secondary metabolite biosynthesis.</text>
</comment>
<dbReference type="GO" id="GO:0016705">
    <property type="term" value="F:oxidoreductase activity, acting on paired donors, with incorporation or reduction of molecular oxygen"/>
    <property type="evidence" value="ECO:0007669"/>
    <property type="project" value="InterPro"/>
</dbReference>
<name>A0A8H5PK29_GIBSU</name>